<dbReference type="Proteomes" id="UP000304953">
    <property type="component" value="Unassembled WGS sequence"/>
</dbReference>
<organism evidence="1 2">
    <name type="scientific">Petralouisia muris</name>
    <dbReference type="NCBI Taxonomy" id="3032872"/>
    <lineage>
        <taxon>Bacteria</taxon>
        <taxon>Bacillati</taxon>
        <taxon>Bacillota</taxon>
        <taxon>Clostridia</taxon>
        <taxon>Lachnospirales</taxon>
        <taxon>Lachnospiraceae</taxon>
        <taxon>Petralouisia</taxon>
    </lineage>
</organism>
<gene>
    <name evidence="1" type="ORF">E5329_17125</name>
</gene>
<protein>
    <submittedName>
        <fullName evidence="1">Uncharacterized protein</fullName>
    </submittedName>
</protein>
<evidence type="ECO:0000313" key="1">
    <source>
        <dbReference type="EMBL" id="TGY95017.1"/>
    </source>
</evidence>
<evidence type="ECO:0000313" key="2">
    <source>
        <dbReference type="Proteomes" id="UP000304953"/>
    </source>
</evidence>
<proteinExistence type="predicted"/>
<comment type="caution">
    <text evidence="1">The sequence shown here is derived from an EMBL/GenBank/DDBJ whole genome shotgun (WGS) entry which is preliminary data.</text>
</comment>
<accession>A0AC61RTN2</accession>
<name>A0AC61RTN2_9FIRM</name>
<keyword evidence="2" id="KW-1185">Reference proteome</keyword>
<reference evidence="1" key="1">
    <citation type="submission" date="2019-04" db="EMBL/GenBank/DDBJ databases">
        <title>Microbes associate with the intestines of laboratory mice.</title>
        <authorList>
            <person name="Navarre W."/>
            <person name="Wong E."/>
            <person name="Huang K."/>
            <person name="Tropini C."/>
            <person name="Ng K."/>
            <person name="Yu B."/>
        </authorList>
    </citation>
    <scope>NUCLEOTIDE SEQUENCE</scope>
    <source>
        <strain evidence="1">NM01_1-7b</strain>
    </source>
</reference>
<dbReference type="EMBL" id="SRYA01000037">
    <property type="protein sequence ID" value="TGY95017.1"/>
    <property type="molecule type" value="Genomic_DNA"/>
</dbReference>
<sequence>MGKKIKNTISPSKKVNNIIDLEKLDSHLYNNCNIVIDFSFEGDFVSCKQGEFSNYLQSEKEFIQKFRDMMADVQKLSQKTPNKIFNGGEYKHCHKTKNEKFAIDIIKNIFGKIGKGDSNFEQEIGGESIYQIGLQSEIRLFGVIKGNLFRVYFIDHYHDFEYNQTKNERNKKNCKFCIINSILK</sequence>